<evidence type="ECO:0000313" key="5">
    <source>
        <dbReference type="Proteomes" id="UP000242525"/>
    </source>
</evidence>
<organism evidence="4 5">
    <name type="scientific">Geotrichum candidum</name>
    <name type="common">Oospora lactis</name>
    <name type="synonym">Dipodascus geotrichum</name>
    <dbReference type="NCBI Taxonomy" id="1173061"/>
    <lineage>
        <taxon>Eukaryota</taxon>
        <taxon>Fungi</taxon>
        <taxon>Dikarya</taxon>
        <taxon>Ascomycota</taxon>
        <taxon>Saccharomycotina</taxon>
        <taxon>Dipodascomycetes</taxon>
        <taxon>Dipodascales</taxon>
        <taxon>Dipodascaceae</taxon>
        <taxon>Geotrichum</taxon>
    </lineage>
</organism>
<dbReference type="InterPro" id="IPR051266">
    <property type="entry name" value="CLCR"/>
</dbReference>
<dbReference type="GO" id="GO:0008270">
    <property type="term" value="F:zinc ion binding"/>
    <property type="evidence" value="ECO:0007669"/>
    <property type="project" value="UniProtKB-KW"/>
</dbReference>
<dbReference type="Pfam" id="PF00092">
    <property type="entry name" value="VWA"/>
    <property type="match status" value="1"/>
</dbReference>
<dbReference type="InterPro" id="IPR002035">
    <property type="entry name" value="VWF_A"/>
</dbReference>
<dbReference type="Proteomes" id="UP000242525">
    <property type="component" value="Unassembled WGS sequence"/>
</dbReference>
<dbReference type="AlphaFoldDB" id="A0A0J9XE54"/>
<evidence type="ECO:0000256" key="1">
    <source>
        <dbReference type="PROSITE-ProRule" id="PRU00175"/>
    </source>
</evidence>
<dbReference type="STRING" id="1173061.A0A0J9XE54"/>
<protein>
    <recommendedName>
        <fullName evidence="6">RING-type domain-containing protein</fullName>
    </recommendedName>
</protein>
<feature type="domain" description="VWFA" evidence="3">
    <location>
        <begin position="427"/>
        <end position="600"/>
    </location>
</feature>
<evidence type="ECO:0008006" key="6">
    <source>
        <dbReference type="Google" id="ProtNLM"/>
    </source>
</evidence>
<keyword evidence="1" id="KW-0479">Metal-binding</keyword>
<reference evidence="4" key="1">
    <citation type="submission" date="2014-03" db="EMBL/GenBank/DDBJ databases">
        <authorList>
            <person name="Casaregola S."/>
        </authorList>
    </citation>
    <scope>NUCLEOTIDE SEQUENCE [LARGE SCALE GENOMIC DNA]</scope>
    <source>
        <strain evidence="4">CLIB 918</strain>
    </source>
</reference>
<dbReference type="CDD" id="cd16448">
    <property type="entry name" value="RING-H2"/>
    <property type="match status" value="1"/>
</dbReference>
<keyword evidence="5" id="KW-1185">Reference proteome</keyword>
<evidence type="ECO:0000259" key="3">
    <source>
        <dbReference type="PROSITE" id="PS50234"/>
    </source>
</evidence>
<name>A0A0J9XE54_GEOCN</name>
<dbReference type="PANTHER" id="PTHR10579">
    <property type="entry name" value="CALCIUM-ACTIVATED CHLORIDE CHANNEL REGULATOR"/>
    <property type="match status" value="1"/>
</dbReference>
<accession>A0A0J9XE54</accession>
<dbReference type="PROSITE" id="PS50089">
    <property type="entry name" value="ZF_RING_2"/>
    <property type="match status" value="1"/>
</dbReference>
<evidence type="ECO:0000313" key="4">
    <source>
        <dbReference type="EMBL" id="CDO55574.1"/>
    </source>
</evidence>
<dbReference type="EMBL" id="CCBN010000011">
    <property type="protein sequence ID" value="CDO55574.1"/>
    <property type="molecule type" value="Genomic_DNA"/>
</dbReference>
<feature type="domain" description="RING-type" evidence="2">
    <location>
        <begin position="16"/>
        <end position="71"/>
    </location>
</feature>
<dbReference type="PROSITE" id="PS50234">
    <property type="entry name" value="VWFA"/>
    <property type="match status" value="1"/>
</dbReference>
<keyword evidence="1" id="KW-0862">Zinc</keyword>
<proteinExistence type="predicted"/>
<sequence length="989" mass="109966">MSIQTVRTDNSLSGNCCFCEELLEHTLTGEKVVALNCGHNSHLECLSALIITTVPLIPENFNKVMPRCPTCGEPGIPIDTSLHLDLLKKKMESLPNSPINLYFNDISASPLYVKKVPESTLIWSPETPRKSNKLSTISGVSALSYSSIGSENSHISQSSVSSVDSVDCKANLDTNLHSVKEVTKAIPNKLLESRIKQIAPPIIEIIPEVDSVFTTSQYIFSPKNQKDIYVTSAVSVQIPSDRQQLSPTTRNSIIKLQDSEILSRVNKYIYESVAEWKNLEFSKFGSIRLCDTFLVSQNKETWQKLDCYLFDTILVLIKRYPNSDCRQIKGSVAIKDHLVSISLPRTGNRNKHLISLNLSTKSLPCLYLKTTDSTVLENWYSALIDWECVFPSHRLVPADDFEGQRLTGNGEAIAMRRLPTSSHMPTDTVILVPLSGSPNGTKFPAIRSTILSVISEMNLFDRISLVPFGHGAQHHVYGLADSAWKPWTKIVNSLKPTGGAGSRKDLMDGLNKALNLLEDRETFNPVSSIIVISDSLIDFNDEELSLVNSRATLKKINIHTFGVTTRHSAQKLESISARCNGTYFYVRSWNDLHPTVVGQFRSLQNYTHCNLSISLSTTSDVNIVGIAGHNPKVEMNSGAFSPPLTPTKYTTESLATYLHCVDLGDMTASEQRTFLVQVRIRSDSLPVTRSDKFLDVPFELFNVTAAFSSFAGPAEECLHRDEFFIPVGNAQVAIETLDPFINELIESPKLRSPVSLENSIFTGGEEPVATISSTSSMYDRTSITSLPSSFSTLNGRPGALSYSEKDEDLEIVPSIVYGDLTRCDASGMVVDTFRSLEKSNIRVVQRRIQLTAINVLEYVVRANLHDSDLDKAVQTINTGRNIIDQLRASVNYKLLEDSGLSDTKLANSRSQGDREKLSAISIEVDRLVEILNNLFSTMLEGLKEVTAFEEDTKKMLIQFIGVLRNEKGYTRRTSLEDLFFQRQKENNVL</sequence>
<dbReference type="PANTHER" id="PTHR10579:SF43">
    <property type="entry name" value="ZINC FINGER (C3HC4-TYPE RING FINGER) FAMILY PROTEIN"/>
    <property type="match status" value="1"/>
</dbReference>
<dbReference type="OrthoDB" id="299997at2759"/>
<dbReference type="Pfam" id="PF15411">
    <property type="entry name" value="PH_10"/>
    <property type="match status" value="1"/>
</dbReference>
<dbReference type="Gene3D" id="3.40.50.410">
    <property type="entry name" value="von Willebrand factor, type A domain"/>
    <property type="match status" value="1"/>
</dbReference>
<gene>
    <name evidence="4" type="ORF">BN980_GECA11s03200g</name>
</gene>
<dbReference type="InterPro" id="IPR001841">
    <property type="entry name" value="Znf_RING"/>
</dbReference>
<dbReference type="SUPFAM" id="SSF53300">
    <property type="entry name" value="vWA-like"/>
    <property type="match status" value="1"/>
</dbReference>
<dbReference type="SUPFAM" id="SSF50729">
    <property type="entry name" value="PH domain-like"/>
    <property type="match status" value="1"/>
</dbReference>
<keyword evidence="1" id="KW-0863">Zinc-finger</keyword>
<evidence type="ECO:0000259" key="2">
    <source>
        <dbReference type="PROSITE" id="PS50089"/>
    </source>
</evidence>
<dbReference type="InterPro" id="IPR036465">
    <property type="entry name" value="vWFA_dom_sf"/>
</dbReference>
<comment type="caution">
    <text evidence="4">The sequence shown here is derived from an EMBL/GenBank/DDBJ whole genome shotgun (WGS) entry which is preliminary data.</text>
</comment>
<dbReference type="SMART" id="SM00327">
    <property type="entry name" value="VWA"/>
    <property type="match status" value="1"/>
</dbReference>
<dbReference type="SMART" id="SM00184">
    <property type="entry name" value="RING"/>
    <property type="match status" value="1"/>
</dbReference>